<evidence type="ECO:0000313" key="2">
    <source>
        <dbReference type="Proteomes" id="UP000736787"/>
    </source>
</evidence>
<protein>
    <recommendedName>
        <fullName evidence="3">DDE Tnp4 domain-containing protein</fullName>
    </recommendedName>
</protein>
<organism evidence="1 2">
    <name type="scientific">Phytophthora cactorum</name>
    <dbReference type="NCBI Taxonomy" id="29920"/>
    <lineage>
        <taxon>Eukaryota</taxon>
        <taxon>Sar</taxon>
        <taxon>Stramenopiles</taxon>
        <taxon>Oomycota</taxon>
        <taxon>Peronosporomycetes</taxon>
        <taxon>Peronosporales</taxon>
        <taxon>Peronosporaceae</taxon>
        <taxon>Phytophthora</taxon>
    </lineage>
</organism>
<name>A0A8T1CL06_9STRA</name>
<comment type="caution">
    <text evidence="1">The sequence shown here is derived from an EMBL/GenBank/DDBJ whole genome shotgun (WGS) entry which is preliminary data.</text>
</comment>
<evidence type="ECO:0008006" key="3">
    <source>
        <dbReference type="Google" id="ProtNLM"/>
    </source>
</evidence>
<reference evidence="1" key="1">
    <citation type="submission" date="2018-10" db="EMBL/GenBank/DDBJ databases">
        <title>Effector identification in a new, highly contiguous assembly of the strawberry crown rot pathogen Phytophthora cactorum.</title>
        <authorList>
            <person name="Armitage A.D."/>
            <person name="Nellist C.F."/>
            <person name="Bates H."/>
            <person name="Vickerstaff R.J."/>
            <person name="Harrison R.J."/>
        </authorList>
    </citation>
    <scope>NUCLEOTIDE SEQUENCE</scope>
    <source>
        <strain evidence="1">4040</strain>
    </source>
</reference>
<dbReference type="VEuPathDB" id="FungiDB:PC110_g17116"/>
<dbReference type="AlphaFoldDB" id="A0A8T1CL06"/>
<dbReference type="Proteomes" id="UP000736787">
    <property type="component" value="Unassembled WGS sequence"/>
</dbReference>
<proteinExistence type="predicted"/>
<dbReference type="EMBL" id="RCMK01000472">
    <property type="protein sequence ID" value="KAG2926787.1"/>
    <property type="molecule type" value="Genomic_DNA"/>
</dbReference>
<accession>A0A8T1CL06</accession>
<evidence type="ECO:0000313" key="1">
    <source>
        <dbReference type="EMBL" id="KAG2926787.1"/>
    </source>
</evidence>
<gene>
    <name evidence="1" type="ORF">PC117_g14764</name>
</gene>
<sequence length="189" mass="21714">MDEFLLLFLLNYDDGELFAFLALNDQPERHVIPDIGFELSSLSDANAEKKFRFDVCGVLELTRLFELPEFIITSERDRAHKIDAVCNLLSRHMVRYVCDKCQDIIYFHKRICADRIRMYCDAVYECGAPMNNVFGFIDGTKIPVCRPSSRPGKCEDLQKQVYSGHKRVHCMNFQAAVTPDGYPFIAGDL</sequence>